<keyword evidence="2" id="KW-1185">Reference proteome</keyword>
<comment type="caution">
    <text evidence="1">The sequence shown here is derived from an EMBL/GenBank/DDBJ whole genome shotgun (WGS) entry which is preliminary data.</text>
</comment>
<gene>
    <name evidence="1" type="ORF">BHAOGJBA_2917</name>
</gene>
<protein>
    <submittedName>
        <fullName evidence="1">Uncharacterized protein</fullName>
    </submittedName>
</protein>
<dbReference type="AlphaFoldDB" id="A0AAV4ZLP4"/>
<organism evidence="1 2">
    <name type="scientific">Methylobacterium hispanicum</name>
    <dbReference type="NCBI Taxonomy" id="270350"/>
    <lineage>
        <taxon>Bacteria</taxon>
        <taxon>Pseudomonadati</taxon>
        <taxon>Pseudomonadota</taxon>
        <taxon>Alphaproteobacteria</taxon>
        <taxon>Hyphomicrobiales</taxon>
        <taxon>Methylobacteriaceae</taxon>
        <taxon>Methylobacterium</taxon>
    </lineage>
</organism>
<dbReference type="EMBL" id="BPQO01000011">
    <property type="protein sequence ID" value="GJD89390.1"/>
    <property type="molecule type" value="Genomic_DNA"/>
</dbReference>
<dbReference type="RefSeq" id="WP_238230215.1">
    <property type="nucleotide sequence ID" value="NZ_BPQO01000011.1"/>
</dbReference>
<accession>A0AAV4ZLP4</accession>
<evidence type="ECO:0000313" key="2">
    <source>
        <dbReference type="Proteomes" id="UP001055247"/>
    </source>
</evidence>
<proteinExistence type="predicted"/>
<reference evidence="1" key="2">
    <citation type="submission" date="2021-08" db="EMBL/GenBank/DDBJ databases">
        <authorList>
            <person name="Tani A."/>
            <person name="Ola A."/>
            <person name="Ogura Y."/>
            <person name="Katsura K."/>
            <person name="Hayashi T."/>
        </authorList>
    </citation>
    <scope>NUCLEOTIDE SEQUENCE</scope>
    <source>
        <strain evidence="1">DSM 16372</strain>
    </source>
</reference>
<evidence type="ECO:0000313" key="1">
    <source>
        <dbReference type="EMBL" id="GJD89390.1"/>
    </source>
</evidence>
<dbReference type="Proteomes" id="UP001055247">
    <property type="component" value="Unassembled WGS sequence"/>
</dbReference>
<reference evidence="1" key="1">
    <citation type="journal article" date="2016" name="Front. Microbiol.">
        <title>Genome Sequence of the Piezophilic, Mesophilic Sulfate-Reducing Bacterium Desulfovibrio indicus J2T.</title>
        <authorList>
            <person name="Cao J."/>
            <person name="Maignien L."/>
            <person name="Shao Z."/>
            <person name="Alain K."/>
            <person name="Jebbar M."/>
        </authorList>
    </citation>
    <scope>NUCLEOTIDE SEQUENCE</scope>
    <source>
        <strain evidence="1">DSM 16372</strain>
    </source>
</reference>
<name>A0AAV4ZLP4_9HYPH</name>
<sequence>MQTKRRDEIRWFEPDLEIPGHGRNLVRMMIRSPEEAVLSVWVPGRIQGAASLEGTYLLDITRKGLDAPWTPAYFESGVDWWLAGSGTPGRRSPDVREHPVLVTALADARRLLADEEAHVLALGAGRLRLEAGAARGRGAEDRPTIPDLDRDVEHVARQAPKWLSRQEIEALGPRHAAYGFGAAIDTEFGPVTVQIQAGPVVRLDAIVGVPLLKASPDGPIAFHLAARWSQGGGWDEVRPRSEVNMAAAEAILEDVRRLFPVEMRAAFSAWACTTLARAELADAAAVRRAAMSETVAQGLDARALAAEERLASLSGPVPRA</sequence>